<dbReference type="EMBL" id="UINC01001267">
    <property type="protein sequence ID" value="SUZ76152.1"/>
    <property type="molecule type" value="Genomic_DNA"/>
</dbReference>
<dbReference type="PANTHER" id="PTHR43434:SF1">
    <property type="entry name" value="PHOSPHOGLYCOLATE PHOSPHATASE"/>
    <property type="match status" value="1"/>
</dbReference>
<dbReference type="InterPro" id="IPR006549">
    <property type="entry name" value="HAD-SF_hydro_IIIA"/>
</dbReference>
<organism evidence="10">
    <name type="scientific">marine metagenome</name>
    <dbReference type="NCBI Taxonomy" id="408172"/>
    <lineage>
        <taxon>unclassified sequences</taxon>
        <taxon>metagenomes</taxon>
        <taxon>ecological metagenomes</taxon>
    </lineage>
</organism>
<comment type="pathway">
    <text evidence="3">Organic acid metabolism; glycolate biosynthesis; glycolate from 2-phosphoglycolate: step 1/1.</text>
</comment>
<dbReference type="Pfam" id="PF13419">
    <property type="entry name" value="HAD_2"/>
    <property type="match status" value="1"/>
</dbReference>
<dbReference type="Gene3D" id="1.10.150.240">
    <property type="entry name" value="Putative phosphatase, domain 2"/>
    <property type="match status" value="1"/>
</dbReference>
<dbReference type="Gene3D" id="3.40.50.1000">
    <property type="entry name" value="HAD superfamily/HAD-like"/>
    <property type="match status" value="1"/>
</dbReference>
<evidence type="ECO:0000256" key="7">
    <source>
        <dbReference type="ARBA" id="ARBA00022801"/>
    </source>
</evidence>
<gene>
    <name evidence="10" type="ORF">METZ01_LOCUS29006</name>
</gene>
<dbReference type="InterPro" id="IPR037512">
    <property type="entry name" value="PGPase_prok"/>
</dbReference>
<dbReference type="PANTHER" id="PTHR43434">
    <property type="entry name" value="PHOSPHOGLYCOLATE PHOSPHATASE"/>
    <property type="match status" value="1"/>
</dbReference>
<dbReference type="InterPro" id="IPR050155">
    <property type="entry name" value="HAD-like_hydrolase_sf"/>
</dbReference>
<keyword evidence="8" id="KW-0460">Magnesium</keyword>
<dbReference type="SUPFAM" id="SSF56784">
    <property type="entry name" value="HAD-like"/>
    <property type="match status" value="1"/>
</dbReference>
<feature type="non-terminal residue" evidence="10">
    <location>
        <position position="1"/>
    </location>
</feature>
<sequence length="221" mass="24244">VYQAYLFDLDGTLVDTAPDLSAALNYALQKTGHPKVDEADTRQWVGHGARAMIEHAVKYVSKDNTTDELLTCMHRLFLDRYASHIADKSVPYPNTVETLQTLQNGGFKLGVVTNKAIHLTRLLLDHLDLEQYFDVVVGGDSMQVRKPGPEPALYACNELDTVPSETLFVGDSETDIGCARAAGCDVVCVKDGYNHGAKLEDLGADAIIGSLMDLLREERFS</sequence>
<evidence type="ECO:0000256" key="9">
    <source>
        <dbReference type="ARBA" id="ARBA00023277"/>
    </source>
</evidence>
<dbReference type="SFLD" id="SFLDS00003">
    <property type="entry name" value="Haloacid_Dehalogenase"/>
    <property type="match status" value="1"/>
</dbReference>
<comment type="similarity">
    <text evidence="4">Belongs to the HAD-like hydrolase superfamily. CbbY/CbbZ/Gph/YieH family.</text>
</comment>
<dbReference type="FunFam" id="3.40.50.1000:FF:000022">
    <property type="entry name" value="Phosphoglycolate phosphatase"/>
    <property type="match status" value="1"/>
</dbReference>
<dbReference type="InterPro" id="IPR023198">
    <property type="entry name" value="PGP-like_dom2"/>
</dbReference>
<dbReference type="AlphaFoldDB" id="A0A381Q9Z8"/>
<evidence type="ECO:0000256" key="4">
    <source>
        <dbReference type="ARBA" id="ARBA00006171"/>
    </source>
</evidence>
<evidence type="ECO:0000256" key="8">
    <source>
        <dbReference type="ARBA" id="ARBA00022842"/>
    </source>
</evidence>
<keyword evidence="9" id="KW-0119">Carbohydrate metabolism</keyword>
<keyword evidence="6" id="KW-0479">Metal-binding</keyword>
<dbReference type="NCBIfam" id="TIGR01449">
    <property type="entry name" value="PGP_bact"/>
    <property type="match status" value="1"/>
</dbReference>
<evidence type="ECO:0000256" key="6">
    <source>
        <dbReference type="ARBA" id="ARBA00022723"/>
    </source>
</evidence>
<protein>
    <recommendedName>
        <fullName evidence="5">phosphoglycolate phosphatase</fullName>
        <ecNumber evidence="5">3.1.3.18</ecNumber>
    </recommendedName>
</protein>
<dbReference type="NCBIfam" id="TIGR01662">
    <property type="entry name" value="HAD-SF-IIIA"/>
    <property type="match status" value="1"/>
</dbReference>
<dbReference type="SFLD" id="SFLDG01135">
    <property type="entry name" value="C1.5.6:_HAD__Beta-PGM__Phospha"/>
    <property type="match status" value="1"/>
</dbReference>
<dbReference type="NCBIfam" id="TIGR01549">
    <property type="entry name" value="HAD-SF-IA-v1"/>
    <property type="match status" value="1"/>
</dbReference>
<reference evidence="10" key="1">
    <citation type="submission" date="2018-05" db="EMBL/GenBank/DDBJ databases">
        <authorList>
            <person name="Lanie J.A."/>
            <person name="Ng W.-L."/>
            <person name="Kazmierczak K.M."/>
            <person name="Andrzejewski T.M."/>
            <person name="Davidsen T.M."/>
            <person name="Wayne K.J."/>
            <person name="Tettelin H."/>
            <person name="Glass J.I."/>
            <person name="Rusch D."/>
            <person name="Podicherti R."/>
            <person name="Tsui H.-C.T."/>
            <person name="Winkler M.E."/>
        </authorList>
    </citation>
    <scope>NUCLEOTIDE SEQUENCE</scope>
</reference>
<dbReference type="GO" id="GO:0046872">
    <property type="term" value="F:metal ion binding"/>
    <property type="evidence" value="ECO:0007669"/>
    <property type="project" value="UniProtKB-KW"/>
</dbReference>
<dbReference type="PRINTS" id="PR00413">
    <property type="entry name" value="HADHALOGNASE"/>
</dbReference>
<evidence type="ECO:0000256" key="5">
    <source>
        <dbReference type="ARBA" id="ARBA00013078"/>
    </source>
</evidence>
<dbReference type="GO" id="GO:0005975">
    <property type="term" value="P:carbohydrate metabolic process"/>
    <property type="evidence" value="ECO:0007669"/>
    <property type="project" value="InterPro"/>
</dbReference>
<comment type="cofactor">
    <cofactor evidence="2">
        <name>Mg(2+)</name>
        <dbReference type="ChEBI" id="CHEBI:18420"/>
    </cofactor>
</comment>
<dbReference type="GO" id="GO:0005829">
    <property type="term" value="C:cytosol"/>
    <property type="evidence" value="ECO:0007669"/>
    <property type="project" value="TreeGrafter"/>
</dbReference>
<dbReference type="InterPro" id="IPR023214">
    <property type="entry name" value="HAD_sf"/>
</dbReference>
<evidence type="ECO:0000256" key="1">
    <source>
        <dbReference type="ARBA" id="ARBA00000830"/>
    </source>
</evidence>
<proteinExistence type="inferred from homology"/>
<dbReference type="InterPro" id="IPR036412">
    <property type="entry name" value="HAD-like_sf"/>
</dbReference>
<dbReference type="GO" id="GO:0006281">
    <property type="term" value="P:DNA repair"/>
    <property type="evidence" value="ECO:0007669"/>
    <property type="project" value="TreeGrafter"/>
</dbReference>
<name>A0A381Q9Z8_9ZZZZ</name>
<keyword evidence="7" id="KW-0378">Hydrolase</keyword>
<dbReference type="SFLD" id="SFLDG01129">
    <property type="entry name" value="C1.5:_HAD__Beta-PGM__Phosphata"/>
    <property type="match status" value="1"/>
</dbReference>
<evidence type="ECO:0000256" key="2">
    <source>
        <dbReference type="ARBA" id="ARBA00001946"/>
    </source>
</evidence>
<dbReference type="GO" id="GO:0008967">
    <property type="term" value="F:phosphoglycolate phosphatase activity"/>
    <property type="evidence" value="ECO:0007669"/>
    <property type="project" value="UniProtKB-EC"/>
</dbReference>
<dbReference type="EC" id="3.1.3.18" evidence="5"/>
<dbReference type="NCBIfam" id="NF009695">
    <property type="entry name" value="PRK13222.1-2"/>
    <property type="match status" value="1"/>
</dbReference>
<dbReference type="NCBIfam" id="TIGR01509">
    <property type="entry name" value="HAD-SF-IA-v3"/>
    <property type="match status" value="1"/>
</dbReference>
<evidence type="ECO:0000313" key="10">
    <source>
        <dbReference type="EMBL" id="SUZ76152.1"/>
    </source>
</evidence>
<comment type="catalytic activity">
    <reaction evidence="1">
        <text>2-phosphoglycolate + H2O = glycolate + phosphate</text>
        <dbReference type="Rhea" id="RHEA:14369"/>
        <dbReference type="ChEBI" id="CHEBI:15377"/>
        <dbReference type="ChEBI" id="CHEBI:29805"/>
        <dbReference type="ChEBI" id="CHEBI:43474"/>
        <dbReference type="ChEBI" id="CHEBI:58033"/>
        <dbReference type="EC" id="3.1.3.18"/>
    </reaction>
</comment>
<accession>A0A381Q9Z8</accession>
<evidence type="ECO:0000256" key="3">
    <source>
        <dbReference type="ARBA" id="ARBA00004818"/>
    </source>
</evidence>
<dbReference type="InterPro" id="IPR006439">
    <property type="entry name" value="HAD-SF_hydro_IA"/>
</dbReference>
<dbReference type="InterPro" id="IPR041492">
    <property type="entry name" value="HAD_2"/>
</dbReference>